<reference evidence="1" key="2">
    <citation type="submission" date="2023-05" db="EMBL/GenBank/DDBJ databases">
        <authorList>
            <consortium name="Lawrence Berkeley National Laboratory"/>
            <person name="Steindorff A."/>
            <person name="Hensen N."/>
            <person name="Bonometti L."/>
            <person name="Westerberg I."/>
            <person name="Brannstrom I.O."/>
            <person name="Guillou S."/>
            <person name="Cros-Aarteil S."/>
            <person name="Calhoun S."/>
            <person name="Haridas S."/>
            <person name="Kuo A."/>
            <person name="Mondo S."/>
            <person name="Pangilinan J."/>
            <person name="Riley R."/>
            <person name="Labutti K."/>
            <person name="Andreopoulos B."/>
            <person name="Lipzen A."/>
            <person name="Chen C."/>
            <person name="Yanf M."/>
            <person name="Daum C."/>
            <person name="Ng V."/>
            <person name="Clum A."/>
            <person name="Ohm R."/>
            <person name="Martin F."/>
            <person name="Silar P."/>
            <person name="Natvig D."/>
            <person name="Lalanne C."/>
            <person name="Gautier V."/>
            <person name="Ament-Velasquez S.L."/>
            <person name="Kruys A."/>
            <person name="Hutchinson M.I."/>
            <person name="Powell A.J."/>
            <person name="Barry K."/>
            <person name="Miller A.N."/>
            <person name="Grigoriev I.V."/>
            <person name="Debuchy R."/>
            <person name="Gladieux P."/>
            <person name="Thoren M.H."/>
            <person name="Johannesson H."/>
        </authorList>
    </citation>
    <scope>NUCLEOTIDE SEQUENCE</scope>
    <source>
        <strain evidence="1">PSN293</strain>
    </source>
</reference>
<evidence type="ECO:0000313" key="1">
    <source>
        <dbReference type="EMBL" id="KAK4209318.1"/>
    </source>
</evidence>
<name>A0AAN7B396_9PEZI</name>
<keyword evidence="2" id="KW-1185">Reference proteome</keyword>
<accession>A0AAN7B396</accession>
<dbReference type="AlphaFoldDB" id="A0AAN7B396"/>
<protein>
    <submittedName>
        <fullName evidence="1">Uncharacterized protein</fullName>
    </submittedName>
</protein>
<organism evidence="1 2">
    <name type="scientific">Rhypophila decipiens</name>
    <dbReference type="NCBI Taxonomy" id="261697"/>
    <lineage>
        <taxon>Eukaryota</taxon>
        <taxon>Fungi</taxon>
        <taxon>Dikarya</taxon>
        <taxon>Ascomycota</taxon>
        <taxon>Pezizomycotina</taxon>
        <taxon>Sordariomycetes</taxon>
        <taxon>Sordariomycetidae</taxon>
        <taxon>Sordariales</taxon>
        <taxon>Naviculisporaceae</taxon>
        <taxon>Rhypophila</taxon>
    </lineage>
</organism>
<comment type="caution">
    <text evidence="1">The sequence shown here is derived from an EMBL/GenBank/DDBJ whole genome shotgun (WGS) entry which is preliminary data.</text>
</comment>
<evidence type="ECO:0000313" key="2">
    <source>
        <dbReference type="Proteomes" id="UP001301769"/>
    </source>
</evidence>
<reference evidence="1" key="1">
    <citation type="journal article" date="2023" name="Mol. Phylogenet. Evol.">
        <title>Genome-scale phylogeny and comparative genomics of the fungal order Sordariales.</title>
        <authorList>
            <person name="Hensen N."/>
            <person name="Bonometti L."/>
            <person name="Westerberg I."/>
            <person name="Brannstrom I.O."/>
            <person name="Guillou S."/>
            <person name="Cros-Aarteil S."/>
            <person name="Calhoun S."/>
            <person name="Haridas S."/>
            <person name="Kuo A."/>
            <person name="Mondo S."/>
            <person name="Pangilinan J."/>
            <person name="Riley R."/>
            <person name="LaButti K."/>
            <person name="Andreopoulos B."/>
            <person name="Lipzen A."/>
            <person name="Chen C."/>
            <person name="Yan M."/>
            <person name="Daum C."/>
            <person name="Ng V."/>
            <person name="Clum A."/>
            <person name="Steindorff A."/>
            <person name="Ohm R.A."/>
            <person name="Martin F."/>
            <person name="Silar P."/>
            <person name="Natvig D.O."/>
            <person name="Lalanne C."/>
            <person name="Gautier V."/>
            <person name="Ament-Velasquez S.L."/>
            <person name="Kruys A."/>
            <person name="Hutchinson M.I."/>
            <person name="Powell A.J."/>
            <person name="Barry K."/>
            <person name="Miller A.N."/>
            <person name="Grigoriev I.V."/>
            <person name="Debuchy R."/>
            <person name="Gladieux P."/>
            <person name="Hiltunen Thoren M."/>
            <person name="Johannesson H."/>
        </authorList>
    </citation>
    <scope>NUCLEOTIDE SEQUENCE</scope>
    <source>
        <strain evidence="1">PSN293</strain>
    </source>
</reference>
<dbReference type="Proteomes" id="UP001301769">
    <property type="component" value="Unassembled WGS sequence"/>
</dbReference>
<dbReference type="EMBL" id="MU858209">
    <property type="protein sequence ID" value="KAK4209318.1"/>
    <property type="molecule type" value="Genomic_DNA"/>
</dbReference>
<sequence>MGPPAVNASVSSPSGSAVRKIAIEVKIAHRHRYQHWPANTIPRSCKDEDSDSCDTTALQPGEQGFMVMDKGIQNGQRWIVGQFWRNNVSFLVYIPAARVLFGQAHRTLAEKIARAREIQAQMRPARDLAWCNASPNQLQAHSGFSVQSWNFLVIMDFVNYSPKVRPGTLQNPNGWPSDGYSVIYFRVYRNTIGNEVNETAGYVGSSETQPQTRFSRHAQAMRKHVVRDTRRRSHYDLAKRSNLDLATSLILVQSASNLRGAYAPEALVVAEQTMILLLGSYCNWTATGQPGSSESFFKLGDYQRQYLKQRMPRHPRRLDFLMAGNLSWIQRTSLRLGLTYQVTKMIMSIVEPPLDPRTTRNATRVYRPMASAIKINQGSLGFRDLSSFWTRTDKITLYSKD</sequence>
<proteinExistence type="predicted"/>
<gene>
    <name evidence="1" type="ORF">QBC37DRAFT_404446</name>
</gene>